<comment type="caution">
    <text evidence="2">The sequence shown here is derived from an EMBL/GenBank/DDBJ whole genome shotgun (WGS) entry which is preliminary data.</text>
</comment>
<dbReference type="AlphaFoldDB" id="A0A640S9H9"/>
<dbReference type="EMBL" id="BLIN01000005">
    <property type="protein sequence ID" value="GFE07889.1"/>
    <property type="molecule type" value="Genomic_DNA"/>
</dbReference>
<reference evidence="2 3" key="1">
    <citation type="submission" date="2019-12" db="EMBL/GenBank/DDBJ databases">
        <title>Whole genome shotgun sequence of Streptomyces caniferus NBRC 15389.</title>
        <authorList>
            <person name="Ichikawa N."/>
            <person name="Kimura A."/>
            <person name="Kitahashi Y."/>
            <person name="Komaki H."/>
            <person name="Tamura T."/>
        </authorList>
    </citation>
    <scope>NUCLEOTIDE SEQUENCE [LARGE SCALE GENOMIC DNA]</scope>
    <source>
        <strain evidence="2 3">NBRC 15389</strain>
    </source>
</reference>
<sequence length="61" mass="6348">MPIYEPPDARARRDTAVPHDGPDGHSRPTGPQGACGTAAAGDLPAVALHPNGSRVTVPRRR</sequence>
<feature type="region of interest" description="Disordered" evidence="1">
    <location>
        <begin position="1"/>
        <end position="61"/>
    </location>
</feature>
<proteinExistence type="predicted"/>
<protein>
    <submittedName>
        <fullName evidence="2">Uncharacterized protein</fullName>
    </submittedName>
</protein>
<evidence type="ECO:0000313" key="3">
    <source>
        <dbReference type="Proteomes" id="UP000435837"/>
    </source>
</evidence>
<gene>
    <name evidence="2" type="ORF">Scani_41570</name>
</gene>
<evidence type="ECO:0000256" key="1">
    <source>
        <dbReference type="SAM" id="MobiDB-lite"/>
    </source>
</evidence>
<name>A0A640S9H9_9ACTN</name>
<feature type="compositionally biased region" description="Basic and acidic residues" evidence="1">
    <location>
        <begin position="7"/>
        <end position="26"/>
    </location>
</feature>
<organism evidence="2 3">
    <name type="scientific">Streptomyces caniferus</name>
    <dbReference type="NCBI Taxonomy" id="285557"/>
    <lineage>
        <taxon>Bacteria</taxon>
        <taxon>Bacillati</taxon>
        <taxon>Actinomycetota</taxon>
        <taxon>Actinomycetes</taxon>
        <taxon>Kitasatosporales</taxon>
        <taxon>Streptomycetaceae</taxon>
        <taxon>Streptomyces</taxon>
    </lineage>
</organism>
<dbReference type="Proteomes" id="UP000435837">
    <property type="component" value="Unassembled WGS sequence"/>
</dbReference>
<evidence type="ECO:0000313" key="2">
    <source>
        <dbReference type="EMBL" id="GFE07889.1"/>
    </source>
</evidence>
<accession>A0A640S9H9</accession>